<evidence type="ECO:0000313" key="2">
    <source>
        <dbReference type="Proteomes" id="UP001301769"/>
    </source>
</evidence>
<name>A0AAN7BBB5_9PEZI</name>
<organism evidence="1 2">
    <name type="scientific">Rhypophila decipiens</name>
    <dbReference type="NCBI Taxonomy" id="261697"/>
    <lineage>
        <taxon>Eukaryota</taxon>
        <taxon>Fungi</taxon>
        <taxon>Dikarya</taxon>
        <taxon>Ascomycota</taxon>
        <taxon>Pezizomycotina</taxon>
        <taxon>Sordariomycetes</taxon>
        <taxon>Sordariomycetidae</taxon>
        <taxon>Sordariales</taxon>
        <taxon>Naviculisporaceae</taxon>
        <taxon>Rhypophila</taxon>
    </lineage>
</organism>
<evidence type="ECO:0000313" key="1">
    <source>
        <dbReference type="EMBL" id="KAK4219561.1"/>
    </source>
</evidence>
<dbReference type="AlphaFoldDB" id="A0AAN7BBB5"/>
<dbReference type="Proteomes" id="UP001301769">
    <property type="component" value="Unassembled WGS sequence"/>
</dbReference>
<proteinExistence type="predicted"/>
<reference evidence="1" key="2">
    <citation type="submission" date="2023-05" db="EMBL/GenBank/DDBJ databases">
        <authorList>
            <consortium name="Lawrence Berkeley National Laboratory"/>
            <person name="Steindorff A."/>
            <person name="Hensen N."/>
            <person name="Bonometti L."/>
            <person name="Westerberg I."/>
            <person name="Brannstrom I.O."/>
            <person name="Guillou S."/>
            <person name="Cros-Aarteil S."/>
            <person name="Calhoun S."/>
            <person name="Haridas S."/>
            <person name="Kuo A."/>
            <person name="Mondo S."/>
            <person name="Pangilinan J."/>
            <person name="Riley R."/>
            <person name="Labutti K."/>
            <person name="Andreopoulos B."/>
            <person name="Lipzen A."/>
            <person name="Chen C."/>
            <person name="Yanf M."/>
            <person name="Daum C."/>
            <person name="Ng V."/>
            <person name="Clum A."/>
            <person name="Ohm R."/>
            <person name="Martin F."/>
            <person name="Silar P."/>
            <person name="Natvig D."/>
            <person name="Lalanne C."/>
            <person name="Gautier V."/>
            <person name="Ament-Velasquez S.L."/>
            <person name="Kruys A."/>
            <person name="Hutchinson M.I."/>
            <person name="Powell A.J."/>
            <person name="Barry K."/>
            <person name="Miller A.N."/>
            <person name="Grigoriev I.V."/>
            <person name="Debuchy R."/>
            <person name="Gladieux P."/>
            <person name="Thoren M.H."/>
            <person name="Johannesson H."/>
        </authorList>
    </citation>
    <scope>NUCLEOTIDE SEQUENCE</scope>
    <source>
        <strain evidence="1">PSN293</strain>
    </source>
</reference>
<reference evidence="1" key="1">
    <citation type="journal article" date="2023" name="Mol. Phylogenet. Evol.">
        <title>Genome-scale phylogeny and comparative genomics of the fungal order Sordariales.</title>
        <authorList>
            <person name="Hensen N."/>
            <person name="Bonometti L."/>
            <person name="Westerberg I."/>
            <person name="Brannstrom I.O."/>
            <person name="Guillou S."/>
            <person name="Cros-Aarteil S."/>
            <person name="Calhoun S."/>
            <person name="Haridas S."/>
            <person name="Kuo A."/>
            <person name="Mondo S."/>
            <person name="Pangilinan J."/>
            <person name="Riley R."/>
            <person name="LaButti K."/>
            <person name="Andreopoulos B."/>
            <person name="Lipzen A."/>
            <person name="Chen C."/>
            <person name="Yan M."/>
            <person name="Daum C."/>
            <person name="Ng V."/>
            <person name="Clum A."/>
            <person name="Steindorff A."/>
            <person name="Ohm R.A."/>
            <person name="Martin F."/>
            <person name="Silar P."/>
            <person name="Natvig D.O."/>
            <person name="Lalanne C."/>
            <person name="Gautier V."/>
            <person name="Ament-Velasquez S.L."/>
            <person name="Kruys A."/>
            <person name="Hutchinson M.I."/>
            <person name="Powell A.J."/>
            <person name="Barry K."/>
            <person name="Miller A.N."/>
            <person name="Grigoriev I.V."/>
            <person name="Debuchy R."/>
            <person name="Gladieux P."/>
            <person name="Hiltunen Thoren M."/>
            <person name="Johannesson H."/>
        </authorList>
    </citation>
    <scope>NUCLEOTIDE SEQUENCE</scope>
    <source>
        <strain evidence="1">PSN293</strain>
    </source>
</reference>
<protein>
    <submittedName>
        <fullName evidence="1">Uncharacterized protein</fullName>
    </submittedName>
</protein>
<keyword evidence="2" id="KW-1185">Reference proteome</keyword>
<accession>A0AAN7BBB5</accession>
<dbReference type="EMBL" id="MU858047">
    <property type="protein sequence ID" value="KAK4219561.1"/>
    <property type="molecule type" value="Genomic_DNA"/>
</dbReference>
<sequence>MVDIIGFASGVLTIYAFLEGLFPGQPDGPSATVRVAVGLSGSEGPDGGPDGPLTSPEGSFKSIRIYNNNGEFLSASPDNVGVDDGSYSDVTLAQQNTQQAPYVQIRVGDGEIVCLAYVSVTFSDGQKRAWDGTWAQPLGLDWYYSGILVSENDQNTGECIWMDEFVGTIFIYMPAFTGAGEDPNPDISAYTGERGFRAYTFNDAVGEIALPTGQRKKRAVKQADTRLVITDRPDHSAVRLCESSNSRGPSLVSLAEGMFCNMATRELLPLCVGDLTEDCFDVSTGNSGQRVASASAKETGFSSVIDWTSNAKF</sequence>
<gene>
    <name evidence="1" type="ORF">QBC37DRAFT_409208</name>
</gene>
<comment type="caution">
    <text evidence="1">The sequence shown here is derived from an EMBL/GenBank/DDBJ whole genome shotgun (WGS) entry which is preliminary data.</text>
</comment>